<keyword evidence="3" id="KW-1185">Reference proteome</keyword>
<keyword evidence="1" id="KW-0732">Signal</keyword>
<accession>A0A1Z4MWJ8</accession>
<dbReference type="Proteomes" id="UP000218785">
    <property type="component" value="Chromosome"/>
</dbReference>
<evidence type="ECO:0000313" key="3">
    <source>
        <dbReference type="Proteomes" id="UP000218785"/>
    </source>
</evidence>
<organism evidence="2 3">
    <name type="scientific">Tolypothrix tenuis PCC 7101</name>
    <dbReference type="NCBI Taxonomy" id="231146"/>
    <lineage>
        <taxon>Bacteria</taxon>
        <taxon>Bacillati</taxon>
        <taxon>Cyanobacteriota</taxon>
        <taxon>Cyanophyceae</taxon>
        <taxon>Nostocales</taxon>
        <taxon>Tolypothrichaceae</taxon>
        <taxon>Tolypothrix</taxon>
    </lineage>
</organism>
<evidence type="ECO:0000313" key="2">
    <source>
        <dbReference type="EMBL" id="BAY97813.1"/>
    </source>
</evidence>
<gene>
    <name evidence="2" type="ORF">NIES37_17580</name>
</gene>
<dbReference type="AlphaFoldDB" id="A0A1Z4MWJ8"/>
<dbReference type="EMBL" id="AP018248">
    <property type="protein sequence ID" value="BAY97813.1"/>
    <property type="molecule type" value="Genomic_DNA"/>
</dbReference>
<sequence length="183" mass="20492">MLMRIWAVTVVLTSSWLTTGVIAAEPIKPVAAASQREAQKKDSQPIIVNKADFGVQRVGSQGKVTFIPTFRVPLQEGSKYGWQIQLKDYKGAVTWREILRLPKRPETWGVDTGQDLAISPDGKEAVTKRTQTTTDGMIQNFWTIAPGDPDGKHKIQVYIEDRLIASFEFEIVSLKKPKPNSRI</sequence>
<protein>
    <recommendedName>
        <fullName evidence="4">Proteinase inhibitor I42 chagasin domain-containing protein</fullName>
    </recommendedName>
</protein>
<dbReference type="KEGG" id="ttq:NIES37_17580"/>
<name>A0A1Z4MWJ8_9CYAN</name>
<feature type="signal peptide" evidence="1">
    <location>
        <begin position="1"/>
        <end position="23"/>
    </location>
</feature>
<proteinExistence type="predicted"/>
<evidence type="ECO:0000256" key="1">
    <source>
        <dbReference type="SAM" id="SignalP"/>
    </source>
</evidence>
<feature type="chain" id="PRO_5012102586" description="Proteinase inhibitor I42 chagasin domain-containing protein" evidence="1">
    <location>
        <begin position="24"/>
        <end position="183"/>
    </location>
</feature>
<evidence type="ECO:0008006" key="4">
    <source>
        <dbReference type="Google" id="ProtNLM"/>
    </source>
</evidence>
<reference evidence="2 3" key="1">
    <citation type="submission" date="2017-06" db="EMBL/GenBank/DDBJ databases">
        <title>Genome sequencing of cyanobaciteial culture collection at National Institute for Environmental Studies (NIES).</title>
        <authorList>
            <person name="Hirose Y."/>
            <person name="Shimura Y."/>
            <person name="Fujisawa T."/>
            <person name="Nakamura Y."/>
            <person name="Kawachi M."/>
        </authorList>
    </citation>
    <scope>NUCLEOTIDE SEQUENCE [LARGE SCALE GENOMIC DNA]</scope>
    <source>
        <strain evidence="2 3">NIES-37</strain>
    </source>
</reference>